<reference evidence="3" key="1">
    <citation type="journal article" date="2019" name="Int. J. Syst. Evol. Microbiol.">
        <title>The Global Catalogue of Microorganisms (GCM) 10K type strain sequencing project: providing services to taxonomists for standard genome sequencing and annotation.</title>
        <authorList>
            <consortium name="The Broad Institute Genomics Platform"/>
            <consortium name="The Broad Institute Genome Sequencing Center for Infectious Disease"/>
            <person name="Wu L."/>
            <person name="Ma J."/>
        </authorList>
    </citation>
    <scope>NUCLEOTIDE SEQUENCE [LARGE SCALE GENOMIC DNA]</scope>
    <source>
        <strain evidence="3">CCUG 62982</strain>
    </source>
</reference>
<keyword evidence="1" id="KW-1133">Transmembrane helix</keyword>
<sequence>MTAGRRIGALVLTITVALMFAALKLVLPLIEGASLPFLGIDFALPLQFLATLLAAAAVYTSAARLMERLLRDWTWLKAKVHGPAFVEGTWIGRFDAADGAKYTVEHIEQSLEGVVVRGWARGADGKPYAEWTSSSAVVDGANGRFGFQYDCDVIAKATRQQGVAAFQFVRARASAPPHEMTGYSADLVDGTRSANHEVKLSDRLTGLDEAFAAARSRFP</sequence>
<keyword evidence="3" id="KW-1185">Reference proteome</keyword>
<keyword evidence="1" id="KW-0812">Transmembrane</keyword>
<gene>
    <name evidence="2" type="ORF">ACFQ1E_06860</name>
</gene>
<keyword evidence="1" id="KW-0472">Membrane</keyword>
<evidence type="ECO:0000313" key="3">
    <source>
        <dbReference type="Proteomes" id="UP001596977"/>
    </source>
</evidence>
<dbReference type="EMBL" id="JBHTJG010000002">
    <property type="protein sequence ID" value="MFD0946051.1"/>
    <property type="molecule type" value="Genomic_DNA"/>
</dbReference>
<protein>
    <recommendedName>
        <fullName evidence="4">SMODS-associating 2TM beta-strand rich effector domain-containing protein</fullName>
    </recommendedName>
</protein>
<dbReference type="Proteomes" id="UP001596977">
    <property type="component" value="Unassembled WGS sequence"/>
</dbReference>
<organism evidence="2 3">
    <name type="scientific">Sphingomonas canadensis</name>
    <dbReference type="NCBI Taxonomy" id="1219257"/>
    <lineage>
        <taxon>Bacteria</taxon>
        <taxon>Pseudomonadati</taxon>
        <taxon>Pseudomonadota</taxon>
        <taxon>Alphaproteobacteria</taxon>
        <taxon>Sphingomonadales</taxon>
        <taxon>Sphingomonadaceae</taxon>
        <taxon>Sphingomonas</taxon>
    </lineage>
</organism>
<comment type="caution">
    <text evidence="2">The sequence shown here is derived from an EMBL/GenBank/DDBJ whole genome shotgun (WGS) entry which is preliminary data.</text>
</comment>
<evidence type="ECO:0000313" key="2">
    <source>
        <dbReference type="EMBL" id="MFD0946051.1"/>
    </source>
</evidence>
<dbReference type="RefSeq" id="WP_264943156.1">
    <property type="nucleotide sequence ID" value="NZ_JAPDRA010000002.1"/>
</dbReference>
<name>A0ABW3H3K8_9SPHN</name>
<feature type="transmembrane region" description="Helical" evidence="1">
    <location>
        <begin position="42"/>
        <end position="62"/>
    </location>
</feature>
<evidence type="ECO:0008006" key="4">
    <source>
        <dbReference type="Google" id="ProtNLM"/>
    </source>
</evidence>
<accession>A0ABW3H3K8</accession>
<evidence type="ECO:0000256" key="1">
    <source>
        <dbReference type="SAM" id="Phobius"/>
    </source>
</evidence>
<proteinExistence type="predicted"/>
<feature type="transmembrane region" description="Helical" evidence="1">
    <location>
        <begin position="7"/>
        <end position="30"/>
    </location>
</feature>